<dbReference type="NCBIfam" id="TIGR04057">
    <property type="entry name" value="SusC_RagA_signa"/>
    <property type="match status" value="1"/>
</dbReference>
<keyword evidence="1" id="KW-0812">Transmembrane</keyword>
<dbReference type="EMBL" id="SUKA01000003">
    <property type="protein sequence ID" value="TJY65470.1"/>
    <property type="molecule type" value="Genomic_DNA"/>
</dbReference>
<comment type="similarity">
    <text evidence="1">Belongs to the TonB-dependent receptor family.</text>
</comment>
<dbReference type="Pfam" id="PF07715">
    <property type="entry name" value="Plug"/>
    <property type="match status" value="1"/>
</dbReference>
<proteinExistence type="inferred from homology"/>
<evidence type="ECO:0000313" key="5">
    <source>
        <dbReference type="Proteomes" id="UP000309872"/>
    </source>
</evidence>
<dbReference type="Proteomes" id="UP000309872">
    <property type="component" value="Unassembled WGS sequence"/>
</dbReference>
<dbReference type="GO" id="GO:0009279">
    <property type="term" value="C:cell outer membrane"/>
    <property type="evidence" value="ECO:0007669"/>
    <property type="project" value="UniProtKB-SubCell"/>
</dbReference>
<dbReference type="Gene3D" id="2.170.130.10">
    <property type="entry name" value="TonB-dependent receptor, plug domain"/>
    <property type="match status" value="1"/>
</dbReference>
<dbReference type="Pfam" id="PF13715">
    <property type="entry name" value="CarbopepD_reg_2"/>
    <property type="match status" value="1"/>
</dbReference>
<dbReference type="InterPro" id="IPR008969">
    <property type="entry name" value="CarboxyPept-like_regulatory"/>
</dbReference>
<gene>
    <name evidence="4" type="ORF">FAZ19_10020</name>
</gene>
<evidence type="ECO:0000313" key="4">
    <source>
        <dbReference type="EMBL" id="TJY65470.1"/>
    </source>
</evidence>
<name>A0A4U0H1N5_9SPHI</name>
<keyword evidence="5" id="KW-1185">Reference proteome</keyword>
<dbReference type="SUPFAM" id="SSF56935">
    <property type="entry name" value="Porins"/>
    <property type="match status" value="1"/>
</dbReference>
<evidence type="ECO:0000256" key="1">
    <source>
        <dbReference type="PROSITE-ProRule" id="PRU01360"/>
    </source>
</evidence>
<organism evidence="4 5">
    <name type="scientific">Sphingobacterium alkalisoli</name>
    <dbReference type="NCBI Taxonomy" id="1874115"/>
    <lineage>
        <taxon>Bacteria</taxon>
        <taxon>Pseudomonadati</taxon>
        <taxon>Bacteroidota</taxon>
        <taxon>Sphingobacteriia</taxon>
        <taxon>Sphingobacteriales</taxon>
        <taxon>Sphingobacteriaceae</taxon>
        <taxon>Sphingobacterium</taxon>
    </lineage>
</organism>
<dbReference type="AlphaFoldDB" id="A0A4U0H1N5"/>
<reference evidence="4 5" key="1">
    <citation type="submission" date="2019-04" db="EMBL/GenBank/DDBJ databases">
        <title>Sphingobacterium olei sp. nov., isolated from oil-contaminated soil.</title>
        <authorList>
            <person name="Liu B."/>
        </authorList>
    </citation>
    <scope>NUCLEOTIDE SEQUENCE [LARGE SCALE GENOMIC DNA]</scope>
    <source>
        <strain evidence="4 5">Y3L14</strain>
    </source>
</reference>
<dbReference type="OrthoDB" id="9768177at2"/>
<dbReference type="InterPro" id="IPR039426">
    <property type="entry name" value="TonB-dep_rcpt-like"/>
</dbReference>
<comment type="subcellular location">
    <subcellularLocation>
        <location evidence="1">Cell outer membrane</location>
        <topology evidence="1">Multi-pass membrane protein</topology>
    </subcellularLocation>
</comment>
<dbReference type="Gene3D" id="2.60.40.1120">
    <property type="entry name" value="Carboxypeptidase-like, regulatory domain"/>
    <property type="match status" value="1"/>
</dbReference>
<feature type="domain" description="TonB-dependent receptor plug" evidence="3">
    <location>
        <begin position="119"/>
        <end position="228"/>
    </location>
</feature>
<keyword evidence="2" id="KW-0732">Signal</keyword>
<dbReference type="InterPro" id="IPR023996">
    <property type="entry name" value="TonB-dep_OMP_SusC/RagA"/>
</dbReference>
<feature type="signal peptide" evidence="2">
    <location>
        <begin position="1"/>
        <end position="19"/>
    </location>
</feature>
<keyword evidence="1" id="KW-0998">Cell outer membrane</keyword>
<keyword evidence="1" id="KW-1134">Transmembrane beta strand</keyword>
<comment type="caution">
    <text evidence="4">The sequence shown here is derived from an EMBL/GenBank/DDBJ whole genome shotgun (WGS) entry which is preliminary data.</text>
</comment>
<dbReference type="InterPro" id="IPR037066">
    <property type="entry name" value="Plug_dom_sf"/>
</dbReference>
<protein>
    <submittedName>
        <fullName evidence="4">SusC/RagA family TonB-linked outer membrane protein</fullName>
    </submittedName>
</protein>
<dbReference type="InterPro" id="IPR012910">
    <property type="entry name" value="Plug_dom"/>
</dbReference>
<evidence type="ECO:0000256" key="2">
    <source>
        <dbReference type="SAM" id="SignalP"/>
    </source>
</evidence>
<accession>A0A4U0H1N5</accession>
<keyword evidence="1" id="KW-0813">Transport</keyword>
<keyword evidence="1" id="KW-0472">Membrane</keyword>
<dbReference type="PROSITE" id="PS52016">
    <property type="entry name" value="TONB_DEPENDENT_REC_3"/>
    <property type="match status" value="1"/>
</dbReference>
<dbReference type="InterPro" id="IPR023997">
    <property type="entry name" value="TonB-dep_OMP_SusC/RagA_CS"/>
</dbReference>
<feature type="chain" id="PRO_5020254914" evidence="2">
    <location>
        <begin position="20"/>
        <end position="1073"/>
    </location>
</feature>
<dbReference type="NCBIfam" id="TIGR04056">
    <property type="entry name" value="OMP_RagA_SusC"/>
    <property type="match status" value="1"/>
</dbReference>
<sequence>MKSMLITIFFCNILLYTMAQQEDITTVQGTVYGLETREALGNVTVRISNTNAAVTTNEIGHFAIAVRSLKDSLTITAVGYRDTTVSAGSFTTPAILYLVRQTTQLEEVVVQTGYQSLKVNEITGAVDVISNEMLNQQTGLNILQRLNNITPGIRFDNQAINTPDLQKLNVSIRGLSTINGHLDPLVVLDGFIYEGNINNIDPNSIENITILKDASASSIWGARAGNGVIVMTSKKGDFMSRQPTRVTVNNTWIIQKRPDLNSLYELSNRDFIEVEEMLFNQGYYNNQLNNSPFLAVTPAIDIFDRRKRGMISATDSASMIQNLLVQDGRRSYMSNFYDVPLSQQYNLNISGGSLDHSYGLGVGYTQNTTELSAGAKKANIQLNNSFRPIDKLQVDMSILFTSQKSNTGKPAYSSLAHNGKAVPYMQFIADDGAGIPFEREFRRLYLDERYTSGLLDWGYYPLTDYRYSRTITRLNEWYASTSARYKLLPFLDMNLGFQFQNQTSENTGIDKLESYAARSYINQFTEVDPTTGSVKYNVPLGGIRKMGTASSSSYTFRGQSNLNKNIGLLKIIGMLGAELRQNKNVGSSYTAYGFNDDPLMSAPVDFANRYRNIPTNSLRNIAGMPSFSHITNRFVSVYSNWSAIWDNRYGLSGSFRRDGGNIFGATTNDKWSPLWSIGGSWDLTNESFFRTEAIDRLRLRATYGYSGSVDLRKTPDPVAYTGTAQYTNLPMLAISVLNDPSLRWEKVGTFNLGLDFALARSRITGAVDYYVKNGRDLYGLTDYDYTTWGNQATITKNVAAMRGRGWDISINSLNTTGALKWNSRLIFSFNKNVTTAYYNSANSGVISFLGNGNTIQPFVGKPLNGIAAYRYFGLDEEGRALGILDGELTTDYLGIRRAVFASPEGHESIEFIGSSKPQQFGNLINTLDWKNFGLSINISYKGDYYFQRPVTSYAALFQSGTAYPDFESRWKAPGDEQITNVPAMTYPVVSNSAAFYSNADINVFKGNHLRLEYISGSWTNSWKIGNREAKVQIYGNVSNLGLLWTANRERIDPEFPYRLSPPISFSLGLKVDY</sequence>
<dbReference type="SUPFAM" id="SSF49464">
    <property type="entry name" value="Carboxypeptidase regulatory domain-like"/>
    <property type="match status" value="1"/>
</dbReference>
<evidence type="ECO:0000259" key="3">
    <source>
        <dbReference type="Pfam" id="PF07715"/>
    </source>
</evidence>